<gene>
    <name evidence="1" type="ORF">CQ14_22075</name>
</gene>
<evidence type="ECO:0000313" key="2">
    <source>
        <dbReference type="Proteomes" id="UP000051660"/>
    </source>
</evidence>
<protein>
    <recommendedName>
        <fullName evidence="3">DUF5655 domain-containing protein</fullName>
    </recommendedName>
</protein>
<organism evidence="1 2">
    <name type="scientific">Bradyrhizobium lablabi</name>
    <dbReference type="NCBI Taxonomy" id="722472"/>
    <lineage>
        <taxon>Bacteria</taxon>
        <taxon>Pseudomonadati</taxon>
        <taxon>Pseudomonadota</taxon>
        <taxon>Alphaproteobacteria</taxon>
        <taxon>Hyphomicrobiales</taxon>
        <taxon>Nitrobacteraceae</taxon>
        <taxon>Bradyrhizobium</taxon>
    </lineage>
</organism>
<evidence type="ECO:0008006" key="3">
    <source>
        <dbReference type="Google" id="ProtNLM"/>
    </source>
</evidence>
<sequence length="119" mass="13728">MLKPWKDIAAFYRDLVSGGTQLQGMMHLVEQIDVSRYATGIFGETSMHDLCVMQTAGAFPLGPYLRISPRFDGTVEFRYVDTHVTTRQWHRVVKDEDVFARLVGFFDQLHWFASEHSKS</sequence>
<dbReference type="Proteomes" id="UP000051660">
    <property type="component" value="Unassembled WGS sequence"/>
</dbReference>
<dbReference type="EMBL" id="LLYB01000082">
    <property type="protein sequence ID" value="KRR21158.1"/>
    <property type="molecule type" value="Genomic_DNA"/>
</dbReference>
<dbReference type="AlphaFoldDB" id="A0A0R3MV69"/>
<accession>A0A0R3MV69</accession>
<proteinExistence type="predicted"/>
<name>A0A0R3MV69_9BRAD</name>
<evidence type="ECO:0000313" key="1">
    <source>
        <dbReference type="EMBL" id="KRR21158.1"/>
    </source>
</evidence>
<comment type="caution">
    <text evidence="1">The sequence shown here is derived from an EMBL/GenBank/DDBJ whole genome shotgun (WGS) entry which is preliminary data.</text>
</comment>
<reference evidence="1 2" key="1">
    <citation type="submission" date="2014-03" db="EMBL/GenBank/DDBJ databases">
        <title>Bradyrhizobium valentinum sp. nov., isolated from effective nodules of Lupinus mariae-josephae, a lupine endemic of basic-lime soils in Eastern Spain.</title>
        <authorList>
            <person name="Duran D."/>
            <person name="Rey L."/>
            <person name="Navarro A."/>
            <person name="Busquets A."/>
            <person name="Imperial J."/>
            <person name="Ruiz-Argueso T."/>
        </authorList>
    </citation>
    <scope>NUCLEOTIDE SEQUENCE [LARGE SCALE GENOMIC DNA]</scope>
    <source>
        <strain evidence="1 2">CCBAU 23086</strain>
    </source>
</reference>